<keyword evidence="1" id="KW-0378">Hydrolase</keyword>
<dbReference type="InterPro" id="IPR032466">
    <property type="entry name" value="Metal_Hydrolase"/>
</dbReference>
<dbReference type="Proteomes" id="UP000254405">
    <property type="component" value="Unassembled WGS sequence"/>
</dbReference>
<dbReference type="EC" id="3.1.21.-" evidence="1"/>
<reference evidence="1 2" key="1">
    <citation type="submission" date="2018-06" db="EMBL/GenBank/DDBJ databases">
        <authorList>
            <consortium name="Pathogen Informatics"/>
            <person name="Doyle S."/>
        </authorList>
    </citation>
    <scope>NUCLEOTIDE SEQUENCE [LARGE SCALE GENOMIC DNA]</scope>
    <source>
        <strain evidence="1 2">NCTC8985</strain>
    </source>
</reference>
<evidence type="ECO:0000313" key="1">
    <source>
        <dbReference type="EMBL" id="STI76470.1"/>
    </source>
</evidence>
<dbReference type="AlphaFoldDB" id="A0A376TH84"/>
<dbReference type="Gene3D" id="3.20.20.140">
    <property type="entry name" value="Metal-dependent hydrolases"/>
    <property type="match status" value="1"/>
</dbReference>
<evidence type="ECO:0000313" key="2">
    <source>
        <dbReference type="Proteomes" id="UP000254405"/>
    </source>
</evidence>
<dbReference type="InterPro" id="IPR001130">
    <property type="entry name" value="TatD-like"/>
</dbReference>
<proteinExistence type="predicted"/>
<dbReference type="SUPFAM" id="SSF51556">
    <property type="entry name" value="Metallo-dependent hydrolases"/>
    <property type="match status" value="1"/>
</dbReference>
<sequence length="72" mass="8120">MHKDVDDVLAKAAARDVKFCLAVATTLPGYLHMRDLVGERDNVVFSCGVHPLNQNDPYDVEDLRRLAQKRVL</sequence>
<accession>A0A376TH84</accession>
<dbReference type="GO" id="GO:0016788">
    <property type="term" value="F:hydrolase activity, acting on ester bonds"/>
    <property type="evidence" value="ECO:0007669"/>
    <property type="project" value="InterPro"/>
</dbReference>
<name>A0A376TH84_ECOLX</name>
<dbReference type="EMBL" id="UGCO01000001">
    <property type="protein sequence ID" value="STI76470.1"/>
    <property type="molecule type" value="Genomic_DNA"/>
</dbReference>
<gene>
    <name evidence="1" type="primary">ycfH_2</name>
    <name evidence="1" type="ORF">NCTC8985_01730</name>
</gene>
<protein>
    <submittedName>
        <fullName evidence="1">Metallodependent hydrolase</fullName>
        <ecNumber evidence="1">3.1.21.-</ecNumber>
    </submittedName>
</protein>
<dbReference type="Pfam" id="PF01026">
    <property type="entry name" value="TatD_DNase"/>
    <property type="match status" value="1"/>
</dbReference>
<organism evidence="1 2">
    <name type="scientific">Escherichia coli</name>
    <dbReference type="NCBI Taxonomy" id="562"/>
    <lineage>
        <taxon>Bacteria</taxon>
        <taxon>Pseudomonadati</taxon>
        <taxon>Pseudomonadota</taxon>
        <taxon>Gammaproteobacteria</taxon>
        <taxon>Enterobacterales</taxon>
        <taxon>Enterobacteriaceae</taxon>
        <taxon>Escherichia</taxon>
    </lineage>
</organism>